<comment type="similarity">
    <text evidence="1">Belongs to the 'GDSL' lipolytic enzyme family.</text>
</comment>
<sequence length="260" mass="29651">MQITRFTRLKIAAVGLLCVCTAFISEQKPIKVWMIGDSTMCNYESSKAPLTGWGMPFAGFFTAEVQLNNRAKGGRSTRTFISENRWGNVADSLSKGDYVLIQFGHNDEAKEEKYKERYTSVPDYEVNLARFIKESRAKNAVPILITPVSRMSFDKDGHAKETHAEYRAAVYEVAKRYDVPLIDLDRDSRAMYEKMGPMATKKLFMQLEPGVHPNYPEGKKDNTHFTEFGARKIAQLVLSEMKQQQLELCKYVVQPKALKK</sequence>
<dbReference type="SUPFAM" id="SSF52266">
    <property type="entry name" value="SGNH hydrolase"/>
    <property type="match status" value="1"/>
</dbReference>
<evidence type="ECO:0000256" key="1">
    <source>
        <dbReference type="ARBA" id="ARBA00008668"/>
    </source>
</evidence>
<dbReference type="Gene3D" id="3.40.50.1110">
    <property type="entry name" value="SGNH hydrolase"/>
    <property type="match status" value="1"/>
</dbReference>
<keyword evidence="2" id="KW-0378">Hydrolase</keyword>
<evidence type="ECO:0000256" key="2">
    <source>
        <dbReference type="ARBA" id="ARBA00022801"/>
    </source>
</evidence>
<dbReference type="EMBL" id="WNXC01000001">
    <property type="protein sequence ID" value="MBB2147700.1"/>
    <property type="molecule type" value="Genomic_DNA"/>
</dbReference>
<dbReference type="PANTHER" id="PTHR43695">
    <property type="entry name" value="PUTATIVE (AFU_ORTHOLOGUE AFUA_2G17250)-RELATED"/>
    <property type="match status" value="1"/>
</dbReference>
<protein>
    <submittedName>
        <fullName evidence="4">GntR family transcriptional regulator</fullName>
    </submittedName>
</protein>
<evidence type="ECO:0000313" key="5">
    <source>
        <dbReference type="Proteomes" id="UP000636110"/>
    </source>
</evidence>
<accession>A0ABR6ER23</accession>
<keyword evidence="5" id="KW-1185">Reference proteome</keyword>
<dbReference type="Proteomes" id="UP000636110">
    <property type="component" value="Unassembled WGS sequence"/>
</dbReference>
<dbReference type="PANTHER" id="PTHR43695:SF1">
    <property type="entry name" value="RHAMNOGALACTURONAN ACETYLESTERASE"/>
    <property type="match status" value="1"/>
</dbReference>
<feature type="domain" description="SGNH hydrolase-type esterase" evidence="3">
    <location>
        <begin position="35"/>
        <end position="214"/>
    </location>
</feature>
<organism evidence="4 5">
    <name type="scientific">Pedobacter gandavensis</name>
    <dbReference type="NCBI Taxonomy" id="2679963"/>
    <lineage>
        <taxon>Bacteria</taxon>
        <taxon>Pseudomonadati</taxon>
        <taxon>Bacteroidota</taxon>
        <taxon>Sphingobacteriia</taxon>
        <taxon>Sphingobacteriales</taxon>
        <taxon>Sphingobacteriaceae</taxon>
        <taxon>Pedobacter</taxon>
    </lineage>
</organism>
<proteinExistence type="inferred from homology"/>
<dbReference type="CDD" id="cd01821">
    <property type="entry name" value="Rhamnogalacturan_acetylesterase_like"/>
    <property type="match status" value="1"/>
</dbReference>
<comment type="caution">
    <text evidence="4">The sequence shown here is derived from an EMBL/GenBank/DDBJ whole genome shotgun (WGS) entry which is preliminary data.</text>
</comment>
<dbReference type="InterPro" id="IPR036514">
    <property type="entry name" value="SGNH_hydro_sf"/>
</dbReference>
<gene>
    <name evidence="4" type="ORF">GM920_02130</name>
</gene>
<dbReference type="RefSeq" id="WP_182952981.1">
    <property type="nucleotide sequence ID" value="NZ_WNXC01000001.1"/>
</dbReference>
<evidence type="ECO:0000259" key="3">
    <source>
        <dbReference type="Pfam" id="PF13472"/>
    </source>
</evidence>
<name>A0ABR6ER23_9SPHI</name>
<evidence type="ECO:0000313" key="4">
    <source>
        <dbReference type="EMBL" id="MBB2147700.1"/>
    </source>
</evidence>
<reference evidence="4 5" key="1">
    <citation type="submission" date="2019-11" db="EMBL/GenBank/DDBJ databases">
        <title>Description of Pedobacter sp. LMG 31462T.</title>
        <authorList>
            <person name="Carlier A."/>
            <person name="Qi S."/>
            <person name="Vandamme P."/>
        </authorList>
    </citation>
    <scope>NUCLEOTIDE SEQUENCE [LARGE SCALE GENOMIC DNA]</scope>
    <source>
        <strain evidence="4 5">LMG 31462</strain>
    </source>
</reference>
<dbReference type="InterPro" id="IPR013830">
    <property type="entry name" value="SGNH_hydro"/>
</dbReference>
<dbReference type="Pfam" id="PF13472">
    <property type="entry name" value="Lipase_GDSL_2"/>
    <property type="match status" value="1"/>
</dbReference>
<dbReference type="InterPro" id="IPR037459">
    <property type="entry name" value="RhgT-like"/>
</dbReference>